<evidence type="ECO:0000313" key="1">
    <source>
        <dbReference type="EMBL" id="SAK90571.1"/>
    </source>
</evidence>
<reference evidence="2" key="1">
    <citation type="submission" date="2016-01" db="EMBL/GenBank/DDBJ databases">
        <authorList>
            <person name="Peeters Charlotte."/>
        </authorList>
    </citation>
    <scope>NUCLEOTIDE SEQUENCE [LARGE SCALE GENOMIC DNA]</scope>
</reference>
<protein>
    <submittedName>
        <fullName evidence="1">Uncharacterized protein</fullName>
    </submittedName>
</protein>
<accession>A0A158D7X0</accession>
<keyword evidence="2" id="KW-1185">Reference proteome</keyword>
<dbReference type="AlphaFoldDB" id="A0A158D7X0"/>
<proteinExistence type="predicted"/>
<gene>
    <name evidence="1" type="ORF">AWB76_06557</name>
</gene>
<dbReference type="AntiFam" id="ANF00178">
    <property type="entry name" value="Shadow ORF (opposite dhbF)"/>
</dbReference>
<dbReference type="STRING" id="1777137.AWB76_06557"/>
<sequence length="271" mass="31127">MAQAFTGISRIKRHIRTARLQDGEQRDHHADAALHAQRHAIFRIHTERDQTMRKPIRARIELRIRERFVFEEERDGIGRASNLLLEQLMDARIRRIGGARAVPCLDQQLADVRGHHVQPIHRRTGRLFQRIGEARKRLLHVSAQLHGREGRNGLRGEFEAVAVVVHRKGQRIVGALLGAEQFDAIERAFIGRALIVAIVEQRAEERRGSGDATASLRERERRMLMLQQSCETFMRGAHAVDDRGIVHVEAYRQSIDQEPERLIDARLHAPE</sequence>
<organism evidence="1 2">
    <name type="scientific">Caballeronia temeraria</name>
    <dbReference type="NCBI Taxonomy" id="1777137"/>
    <lineage>
        <taxon>Bacteria</taxon>
        <taxon>Pseudomonadati</taxon>
        <taxon>Pseudomonadota</taxon>
        <taxon>Betaproteobacteria</taxon>
        <taxon>Burkholderiales</taxon>
        <taxon>Burkholderiaceae</taxon>
        <taxon>Caballeronia</taxon>
    </lineage>
</organism>
<evidence type="ECO:0000313" key="2">
    <source>
        <dbReference type="Proteomes" id="UP000054624"/>
    </source>
</evidence>
<name>A0A158D7X0_9BURK</name>
<dbReference type="EMBL" id="FCOI02000035">
    <property type="protein sequence ID" value="SAK90571.1"/>
    <property type="molecule type" value="Genomic_DNA"/>
</dbReference>
<dbReference type="Proteomes" id="UP000054624">
    <property type="component" value="Unassembled WGS sequence"/>
</dbReference>